<gene>
    <name evidence="2" type="ORF">C9927_01245</name>
    <name evidence="3" type="ORF">C9928_00010</name>
</gene>
<dbReference type="InterPro" id="IPR047197">
    <property type="entry name" value="THYN1-like_EVE"/>
</dbReference>
<evidence type="ECO:0000313" key="4">
    <source>
        <dbReference type="Proteomes" id="UP000241514"/>
    </source>
</evidence>
<reference evidence="4 5" key="1">
    <citation type="submission" date="2018-03" db="EMBL/GenBank/DDBJ databases">
        <title>Cross-interface Injection: A General Nanoliter Liquid Handling Method Applied to Single Cells Genome Amplification Automated Nanoliter Liquid Handling Applied to Single Cell Multiple Displacement Amplification.</title>
        <authorList>
            <person name="Yun J."/>
            <person name="Xu P."/>
            <person name="Xu J."/>
            <person name="Dai X."/>
            <person name="Wang Y."/>
            <person name="Zheng X."/>
            <person name="Cao C."/>
            <person name="Yi Q."/>
            <person name="Zhu Y."/>
            <person name="Wang L."/>
            <person name="Dong Z."/>
            <person name="Huang Y."/>
            <person name="Huang L."/>
            <person name="Du W."/>
        </authorList>
    </citation>
    <scope>NUCLEOTIDE SEQUENCE [LARGE SCALE GENOMIC DNA]</scope>
    <source>
        <strain evidence="2 5">A12-4</strain>
        <strain evidence="3 4">A9-4</strain>
    </source>
</reference>
<sequence length="153" mass="17684">MNHWLMKTEPDELCIDDFAHEPQRDFMWDGVRNYQARNFMRTMQPGHHVVLYHSSCKHIGAAGIVQVTRAAYPDPEQFNPESAYYDPKSSPTEPRWDAVDLRFVDKFSRIIPLTELKTLSELADCALVRKGNRLSVMPLSANEYRAILSTTNR</sequence>
<dbReference type="InterPro" id="IPR002740">
    <property type="entry name" value="EVE_domain"/>
</dbReference>
<dbReference type="PANTHER" id="PTHR14087:SF7">
    <property type="entry name" value="THYMOCYTE NUCLEAR PROTEIN 1"/>
    <property type="match status" value="1"/>
</dbReference>
<dbReference type="EMBL" id="PYVF01000009">
    <property type="protein sequence ID" value="PTB89834.1"/>
    <property type="molecule type" value="Genomic_DNA"/>
</dbReference>
<dbReference type="AlphaFoldDB" id="A0A2T4D970"/>
<dbReference type="PANTHER" id="PTHR14087">
    <property type="entry name" value="THYMOCYTE NUCLEAR PROTEIN 1"/>
    <property type="match status" value="1"/>
</dbReference>
<evidence type="ECO:0000313" key="2">
    <source>
        <dbReference type="EMBL" id="PTB89834.1"/>
    </source>
</evidence>
<dbReference type="Proteomes" id="UP000242087">
    <property type="component" value="Unassembled WGS sequence"/>
</dbReference>
<organism evidence="2 5">
    <name type="scientific">Pseudidiomarina aestuarii</name>
    <dbReference type="NCBI Taxonomy" id="624146"/>
    <lineage>
        <taxon>Bacteria</taxon>
        <taxon>Pseudomonadati</taxon>
        <taxon>Pseudomonadota</taxon>
        <taxon>Gammaproteobacteria</taxon>
        <taxon>Alteromonadales</taxon>
        <taxon>Idiomarinaceae</taxon>
        <taxon>Pseudidiomarina</taxon>
    </lineage>
</organism>
<dbReference type="InterPro" id="IPR052181">
    <property type="entry name" value="5hmC_binding"/>
</dbReference>
<name>A0A2T4D970_9GAMM</name>
<feature type="domain" description="EVE" evidence="1">
    <location>
        <begin position="2"/>
        <end position="149"/>
    </location>
</feature>
<comment type="caution">
    <text evidence="2">The sequence shown here is derived from an EMBL/GenBank/DDBJ whole genome shotgun (WGS) entry which is preliminary data.</text>
</comment>
<dbReference type="Gene3D" id="3.10.590.10">
    <property type="entry name" value="ph1033 like domains"/>
    <property type="match status" value="1"/>
</dbReference>
<accession>A0A2T4D970</accession>
<dbReference type="EMBL" id="PYVG01000001">
    <property type="protein sequence ID" value="PTB90322.1"/>
    <property type="molecule type" value="Genomic_DNA"/>
</dbReference>
<dbReference type="InterPro" id="IPR015947">
    <property type="entry name" value="PUA-like_sf"/>
</dbReference>
<dbReference type="Pfam" id="PF01878">
    <property type="entry name" value="EVE"/>
    <property type="match status" value="1"/>
</dbReference>
<evidence type="ECO:0000259" key="1">
    <source>
        <dbReference type="Pfam" id="PF01878"/>
    </source>
</evidence>
<dbReference type="SUPFAM" id="SSF88697">
    <property type="entry name" value="PUA domain-like"/>
    <property type="match status" value="1"/>
</dbReference>
<proteinExistence type="predicted"/>
<dbReference type="Proteomes" id="UP000241514">
    <property type="component" value="Unassembled WGS sequence"/>
</dbReference>
<dbReference type="CDD" id="cd21133">
    <property type="entry name" value="EVE"/>
    <property type="match status" value="1"/>
</dbReference>
<protein>
    <submittedName>
        <fullName evidence="2">EVE domain-containing protein</fullName>
    </submittedName>
</protein>
<evidence type="ECO:0000313" key="5">
    <source>
        <dbReference type="Proteomes" id="UP000242087"/>
    </source>
</evidence>
<evidence type="ECO:0000313" key="3">
    <source>
        <dbReference type="EMBL" id="PTB90322.1"/>
    </source>
</evidence>